<dbReference type="Proteomes" id="UP000000707">
    <property type="component" value="Unassembled WGS sequence"/>
</dbReference>
<dbReference type="HOGENOM" id="CLU_061887_0_2_1"/>
<evidence type="ECO:0000256" key="8">
    <source>
        <dbReference type="SAM" id="MobiDB-lite"/>
    </source>
</evidence>
<evidence type="ECO:0000256" key="5">
    <source>
        <dbReference type="ARBA" id="ARBA00023242"/>
    </source>
</evidence>
<dbReference type="PANTHER" id="PTHR12838">
    <property type="entry name" value="U3 SMALL NUCLEOLAR RNA-ASSOCIATED PROTEIN 11"/>
    <property type="match status" value="1"/>
</dbReference>
<dbReference type="GO" id="GO:0032040">
    <property type="term" value="C:small-subunit processome"/>
    <property type="evidence" value="ECO:0007669"/>
    <property type="project" value="UniProtKB-UniRule"/>
</dbReference>
<keyword evidence="5 6" id="KW-0539">Nucleus</keyword>
<comment type="function">
    <text evidence="1 6">Involved in nucleolar processing of pre-18S ribosomal RNA.</text>
</comment>
<protein>
    <recommendedName>
        <fullName evidence="6">U3 small nucleolar RNA-associated protein 11</fullName>
        <shortName evidence="6">U3 snoRNA-associated protein 11</shortName>
    </recommendedName>
</protein>
<evidence type="ECO:0000256" key="7">
    <source>
        <dbReference type="SAM" id="Coils"/>
    </source>
</evidence>
<comment type="subunit">
    <text evidence="6">Component of the ribosomal small subunit (SSU) processome.</text>
</comment>
<comment type="similarity">
    <text evidence="3 6">Belongs to the UTP11 family.</text>
</comment>
<dbReference type="OrthoDB" id="29058at2759"/>
<dbReference type="PANTHER" id="PTHR12838:SF0">
    <property type="entry name" value="U3 SMALL NUCLEOLAR RNA-ASSOCIATED PROTEIN 11-RELATED"/>
    <property type="match status" value="1"/>
</dbReference>
<evidence type="ECO:0000313" key="10">
    <source>
        <dbReference type="Proteomes" id="UP000000707"/>
    </source>
</evidence>
<accession>G3B8J2</accession>
<gene>
    <name evidence="9" type="ORF">CANTEDRAFT_108590</name>
</gene>
<reference evidence="9 10" key="1">
    <citation type="journal article" date="2011" name="Proc. Natl. Acad. Sci. U.S.A.">
        <title>Comparative genomics of xylose-fermenting fungi for enhanced biofuel production.</title>
        <authorList>
            <person name="Wohlbach D.J."/>
            <person name="Kuo A."/>
            <person name="Sato T.K."/>
            <person name="Potts K.M."/>
            <person name="Salamov A.A."/>
            <person name="LaButti K.M."/>
            <person name="Sun H."/>
            <person name="Clum A."/>
            <person name="Pangilinan J.L."/>
            <person name="Lindquist E.A."/>
            <person name="Lucas S."/>
            <person name="Lapidus A."/>
            <person name="Jin M."/>
            <person name="Gunawan C."/>
            <person name="Balan V."/>
            <person name="Dale B.E."/>
            <person name="Jeffries T.W."/>
            <person name="Zinkel R."/>
            <person name="Barry K.W."/>
            <person name="Grigoriev I.V."/>
            <person name="Gasch A.P."/>
        </authorList>
    </citation>
    <scope>NUCLEOTIDE SEQUENCE [LARGE SCALE GENOMIC DNA]</scope>
    <source>
        <strain evidence="10">ATCC 10573 / BCRC 21748 / CBS 615 / JCM 9827 / NBRC 10315 / NRRL Y-1498 / VKM Y-70</strain>
    </source>
</reference>
<keyword evidence="7" id="KW-0175">Coiled coil</keyword>
<evidence type="ECO:0000256" key="6">
    <source>
        <dbReference type="PIRNR" id="PIRNR015952"/>
    </source>
</evidence>
<dbReference type="EMBL" id="GL996527">
    <property type="protein sequence ID" value="EGV61746.1"/>
    <property type="molecule type" value="Genomic_DNA"/>
</dbReference>
<dbReference type="AlphaFoldDB" id="G3B8J2"/>
<dbReference type="STRING" id="590646.G3B8J2"/>
<comment type="subcellular location">
    <subcellularLocation>
        <location evidence="2 6">Nucleus</location>
        <location evidence="2 6">Nucleolus</location>
    </subcellularLocation>
</comment>
<sequence>MAKLVHNIQKKQHKERSQTKDRERYGLLEKKKDYRLRAADFHKKQAAIKALRNKASQYNPDEYYHAMTRKRTDDRGIIVSDRGNESLSVDQVKLLKTQDSNYIRTMRLNELNKIDKQKQSLAFKAKGKHTVFVGSKQEQERFSPEEYFNTDKDFLSRRENRPRIEQLESNKKIIESNIDEVVRERLNEKKVKQYKLLKSRMEREQQLKQVESRMEQQKELMKKGNKKKVVDGSGNIHFKWKIQRKR</sequence>
<feature type="compositionally biased region" description="Basic and acidic residues" evidence="8">
    <location>
        <begin position="15"/>
        <end position="25"/>
    </location>
</feature>
<keyword evidence="10" id="KW-1185">Reference proteome</keyword>
<feature type="coiled-coil region" evidence="7">
    <location>
        <begin position="164"/>
        <end position="227"/>
    </location>
</feature>
<keyword evidence="4 6" id="KW-0698">rRNA processing</keyword>
<organism evidence="10">
    <name type="scientific">Candida tenuis (strain ATCC 10573 / BCRC 21748 / CBS 615 / JCM 9827 / NBRC 10315 / NRRL Y-1498 / VKM Y-70)</name>
    <name type="common">Yeast</name>
    <name type="synonym">Yamadazyma tenuis</name>
    <dbReference type="NCBI Taxonomy" id="590646"/>
    <lineage>
        <taxon>Eukaryota</taxon>
        <taxon>Fungi</taxon>
        <taxon>Dikarya</taxon>
        <taxon>Ascomycota</taxon>
        <taxon>Saccharomycotina</taxon>
        <taxon>Pichiomycetes</taxon>
        <taxon>Debaryomycetaceae</taxon>
        <taxon>Yamadazyma</taxon>
    </lineage>
</organism>
<dbReference type="PIRSF" id="PIRSF015952">
    <property type="entry name" value="U3snoRNP11"/>
    <property type="match status" value="1"/>
</dbReference>
<dbReference type="InterPro" id="IPR007144">
    <property type="entry name" value="SSU_processome_Utp11"/>
</dbReference>
<dbReference type="Pfam" id="PF03998">
    <property type="entry name" value="Utp11"/>
    <property type="match status" value="1"/>
</dbReference>
<dbReference type="GeneID" id="18246044"/>
<evidence type="ECO:0000256" key="4">
    <source>
        <dbReference type="ARBA" id="ARBA00022552"/>
    </source>
</evidence>
<feature type="region of interest" description="Disordered" evidence="8">
    <location>
        <begin position="1"/>
        <end position="25"/>
    </location>
</feature>
<evidence type="ECO:0000256" key="2">
    <source>
        <dbReference type="ARBA" id="ARBA00004604"/>
    </source>
</evidence>
<dbReference type="eggNOG" id="KOG3237">
    <property type="taxonomic scope" value="Eukaryota"/>
</dbReference>
<proteinExistence type="inferred from homology"/>
<name>G3B8J2_CANTC</name>
<evidence type="ECO:0000256" key="1">
    <source>
        <dbReference type="ARBA" id="ARBA00004099"/>
    </source>
</evidence>
<dbReference type="GO" id="GO:0006364">
    <property type="term" value="P:rRNA processing"/>
    <property type="evidence" value="ECO:0007669"/>
    <property type="project" value="UniProtKB-UniRule"/>
</dbReference>
<dbReference type="KEGG" id="cten:18246044"/>
<evidence type="ECO:0000256" key="3">
    <source>
        <dbReference type="ARBA" id="ARBA00008105"/>
    </source>
</evidence>
<evidence type="ECO:0000313" key="9">
    <source>
        <dbReference type="EMBL" id="EGV61746.1"/>
    </source>
</evidence>
<dbReference type="RefSeq" id="XP_006687916.1">
    <property type="nucleotide sequence ID" value="XM_006687853.1"/>
</dbReference>